<protein>
    <recommendedName>
        <fullName evidence="2">Fungal lipase-type domain-containing protein</fullName>
    </recommendedName>
</protein>
<sequence length="450" mass="50189">MAYQNGLKLRNYLLIKPKEASFSRITFVEFSEEGQKLRESLLFRILIIASAVLQKLLLKIRDPMAKIGDLLESFLNLYRSTAGKVVLPSPIHKSASIVGNLDARVDLDKKITTDDDKYLGALTAMAARLAYESAAYITNVVQLHWKIYFDVVSLLNTHEYCGDLCGDLCDKVDPTPLSNASDYLGTFSTPVFMFQDAKINAKLVVMAFRGTDPFSADGWSTDIDFSYYEIENVGKVHRGFAKALGIIQQDNTTPSQLLLEQGKDGIDLKPYAYYEIVKLLKGILLLNRNAKFIVTGHSLGGALSVMFAAALAMHGQADLLCRVFTLMDSLGLGMNNFEPTWNRNCQRIGGSIINQTVLADAPNKNYFSLIWSIPKLLYAVWELIRSFILPRRNGPEYKEGWFQTLYRLNGILLPGISAHGVQDYVNLTRLGSVPALIGPFDEPIKVLIQP</sequence>
<gene>
    <name evidence="3" type="ORF">L484_009551</name>
</gene>
<keyword evidence="4" id="KW-1185">Reference proteome</keyword>
<dbReference type="SUPFAM" id="SSF53474">
    <property type="entry name" value="alpha/beta-Hydrolases"/>
    <property type="match status" value="1"/>
</dbReference>
<dbReference type="GO" id="GO:0006629">
    <property type="term" value="P:lipid metabolic process"/>
    <property type="evidence" value="ECO:0007669"/>
    <property type="project" value="InterPro"/>
</dbReference>
<dbReference type="GO" id="GO:0004806">
    <property type="term" value="F:triacylglycerol lipase activity"/>
    <property type="evidence" value="ECO:0007669"/>
    <property type="project" value="InterPro"/>
</dbReference>
<feature type="domain" description="Fungal lipase-type" evidence="2">
    <location>
        <begin position="205"/>
        <end position="325"/>
    </location>
</feature>
<accession>W9SA43</accession>
<dbReference type="Pfam" id="PF01764">
    <property type="entry name" value="Lipase_3"/>
    <property type="match status" value="1"/>
</dbReference>
<dbReference type="Proteomes" id="UP000030645">
    <property type="component" value="Unassembled WGS sequence"/>
</dbReference>
<proteinExistence type="predicted"/>
<name>W9SA43_9ROSA</name>
<dbReference type="EMBL" id="KE346315">
    <property type="protein sequence ID" value="EXC32851.1"/>
    <property type="molecule type" value="Genomic_DNA"/>
</dbReference>
<keyword evidence="1" id="KW-0378">Hydrolase</keyword>
<dbReference type="InterPro" id="IPR029058">
    <property type="entry name" value="AB_hydrolase_fold"/>
</dbReference>
<organism evidence="3 4">
    <name type="scientific">Morus notabilis</name>
    <dbReference type="NCBI Taxonomy" id="981085"/>
    <lineage>
        <taxon>Eukaryota</taxon>
        <taxon>Viridiplantae</taxon>
        <taxon>Streptophyta</taxon>
        <taxon>Embryophyta</taxon>
        <taxon>Tracheophyta</taxon>
        <taxon>Spermatophyta</taxon>
        <taxon>Magnoliopsida</taxon>
        <taxon>eudicotyledons</taxon>
        <taxon>Gunneridae</taxon>
        <taxon>Pentapetalae</taxon>
        <taxon>rosids</taxon>
        <taxon>fabids</taxon>
        <taxon>Rosales</taxon>
        <taxon>Moraceae</taxon>
        <taxon>Moreae</taxon>
        <taxon>Morus</taxon>
    </lineage>
</organism>
<evidence type="ECO:0000259" key="2">
    <source>
        <dbReference type="Pfam" id="PF01764"/>
    </source>
</evidence>
<evidence type="ECO:0000256" key="1">
    <source>
        <dbReference type="ARBA" id="ARBA00022801"/>
    </source>
</evidence>
<reference evidence="4" key="1">
    <citation type="submission" date="2013-01" db="EMBL/GenBank/DDBJ databases">
        <title>Draft Genome Sequence of a Mulberry Tree, Morus notabilis C.K. Schneid.</title>
        <authorList>
            <person name="He N."/>
            <person name="Zhao S."/>
        </authorList>
    </citation>
    <scope>NUCLEOTIDE SEQUENCE</scope>
</reference>
<evidence type="ECO:0000313" key="4">
    <source>
        <dbReference type="Proteomes" id="UP000030645"/>
    </source>
</evidence>
<dbReference type="PANTHER" id="PTHR46086">
    <property type="entry name" value="ALPHA/BETA-HYDROLASES SUPERFAMILY PROTEIN"/>
    <property type="match status" value="1"/>
</dbReference>
<evidence type="ECO:0000313" key="3">
    <source>
        <dbReference type="EMBL" id="EXC32851.1"/>
    </source>
</evidence>
<dbReference type="PANTHER" id="PTHR46086:SF4">
    <property type="entry name" value="ALPHA_BETA-HYDROLASES SUPERFAMILY PROTEIN"/>
    <property type="match status" value="1"/>
</dbReference>
<dbReference type="eggNOG" id="KOG4569">
    <property type="taxonomic scope" value="Eukaryota"/>
</dbReference>
<dbReference type="Gene3D" id="3.40.50.1820">
    <property type="entry name" value="alpha/beta hydrolase"/>
    <property type="match status" value="1"/>
</dbReference>
<dbReference type="InterPro" id="IPR044819">
    <property type="entry name" value="OBL-like"/>
</dbReference>
<dbReference type="InterPro" id="IPR002921">
    <property type="entry name" value="Fungal_lipase-type"/>
</dbReference>
<dbReference type="AlphaFoldDB" id="W9SA43"/>